<dbReference type="InterPro" id="IPR001965">
    <property type="entry name" value="Znf_PHD"/>
</dbReference>
<evidence type="ECO:0000256" key="4">
    <source>
        <dbReference type="ARBA" id="ARBA00022737"/>
    </source>
</evidence>
<dbReference type="SMART" id="SM00249">
    <property type="entry name" value="PHD"/>
    <property type="match status" value="4"/>
</dbReference>
<keyword evidence="6" id="KW-0862">Zinc</keyword>
<dbReference type="SMART" id="SM00185">
    <property type="entry name" value="ARM"/>
    <property type="match status" value="6"/>
</dbReference>
<keyword evidence="2" id="KW-0813">Transport</keyword>
<dbReference type="SUPFAM" id="SSF48371">
    <property type="entry name" value="ARM repeat"/>
    <property type="match status" value="1"/>
</dbReference>
<evidence type="ECO:0000256" key="3">
    <source>
        <dbReference type="ARBA" id="ARBA00022723"/>
    </source>
</evidence>
<dbReference type="PANTHER" id="PTHR23316">
    <property type="entry name" value="IMPORTIN ALPHA"/>
    <property type="match status" value="1"/>
</dbReference>
<dbReference type="InterPro" id="IPR046349">
    <property type="entry name" value="C1-like_sf"/>
</dbReference>
<evidence type="ECO:0000256" key="6">
    <source>
        <dbReference type="ARBA" id="ARBA00022833"/>
    </source>
</evidence>
<comment type="caution">
    <text evidence="10">The sequence shown here is derived from an EMBL/GenBank/DDBJ whole genome shotgun (WGS) entry which is preliminary data.</text>
</comment>
<dbReference type="InterPro" id="IPR016024">
    <property type="entry name" value="ARM-type_fold"/>
</dbReference>
<accession>A0ABR2PHV9</accession>
<evidence type="ECO:0000313" key="11">
    <source>
        <dbReference type="Proteomes" id="UP001396334"/>
    </source>
</evidence>
<dbReference type="SMART" id="SM00109">
    <property type="entry name" value="C1"/>
    <property type="match status" value="7"/>
</dbReference>
<dbReference type="PROSITE" id="PS50176">
    <property type="entry name" value="ARM_REPEAT"/>
    <property type="match status" value="2"/>
</dbReference>
<dbReference type="Pfam" id="PF00514">
    <property type="entry name" value="Arm"/>
    <property type="match status" value="4"/>
</dbReference>
<evidence type="ECO:0000256" key="5">
    <source>
        <dbReference type="ARBA" id="ARBA00022771"/>
    </source>
</evidence>
<dbReference type="InterPro" id="IPR002219">
    <property type="entry name" value="PKC_DAG/PE"/>
</dbReference>
<evidence type="ECO:0000256" key="8">
    <source>
        <dbReference type="PROSITE-ProRule" id="PRU00259"/>
    </source>
</evidence>
<name>A0ABR2PHV9_9ROSI</name>
<keyword evidence="11" id="KW-1185">Reference proteome</keyword>
<keyword evidence="5" id="KW-0863">Zinc-finger</keyword>
<protein>
    <recommendedName>
        <fullName evidence="9">Phorbol-ester/DAG-type domain-containing protein</fullName>
    </recommendedName>
</protein>
<keyword evidence="3" id="KW-0479">Metal-binding</keyword>
<dbReference type="EMBL" id="JBBPBN010000059">
    <property type="protein sequence ID" value="KAK8987985.1"/>
    <property type="molecule type" value="Genomic_DNA"/>
</dbReference>
<feature type="repeat" description="ARM" evidence="8">
    <location>
        <begin position="988"/>
        <end position="1016"/>
    </location>
</feature>
<evidence type="ECO:0000256" key="7">
    <source>
        <dbReference type="ARBA" id="ARBA00022927"/>
    </source>
</evidence>
<evidence type="ECO:0000259" key="9">
    <source>
        <dbReference type="PROSITE" id="PS50081"/>
    </source>
</evidence>
<evidence type="ECO:0000256" key="1">
    <source>
        <dbReference type="ARBA" id="ARBA00010394"/>
    </source>
</evidence>
<comment type="similarity">
    <text evidence="1">Belongs to the importin alpha family.</text>
</comment>
<feature type="domain" description="Phorbol-ester/DAG-type" evidence="9">
    <location>
        <begin position="216"/>
        <end position="267"/>
    </location>
</feature>
<dbReference type="PROSITE" id="PS50081">
    <property type="entry name" value="ZF_DAG_PE_2"/>
    <property type="match status" value="1"/>
</dbReference>
<proteinExistence type="inferred from homology"/>
<evidence type="ECO:0000313" key="10">
    <source>
        <dbReference type="EMBL" id="KAK8987985.1"/>
    </source>
</evidence>
<evidence type="ECO:0000256" key="2">
    <source>
        <dbReference type="ARBA" id="ARBA00022448"/>
    </source>
</evidence>
<gene>
    <name evidence="10" type="ORF">V6N11_065587</name>
</gene>
<dbReference type="Pfam" id="PF03107">
    <property type="entry name" value="C1_2"/>
    <property type="match status" value="6"/>
</dbReference>
<dbReference type="Gene3D" id="1.25.10.10">
    <property type="entry name" value="Leucine-rich Repeat Variant"/>
    <property type="match status" value="1"/>
</dbReference>
<reference evidence="10 11" key="1">
    <citation type="journal article" date="2024" name="G3 (Bethesda)">
        <title>Genome assembly of Hibiscus sabdariffa L. provides insights into metabolisms of medicinal natural products.</title>
        <authorList>
            <person name="Kim T."/>
        </authorList>
    </citation>
    <scope>NUCLEOTIDE SEQUENCE [LARGE SCALE GENOMIC DNA]</scope>
    <source>
        <strain evidence="10">TK-2024</strain>
        <tissue evidence="10">Old leaves</tissue>
    </source>
</reference>
<organism evidence="10 11">
    <name type="scientific">Hibiscus sabdariffa</name>
    <name type="common">roselle</name>
    <dbReference type="NCBI Taxonomy" id="183260"/>
    <lineage>
        <taxon>Eukaryota</taxon>
        <taxon>Viridiplantae</taxon>
        <taxon>Streptophyta</taxon>
        <taxon>Embryophyta</taxon>
        <taxon>Tracheophyta</taxon>
        <taxon>Spermatophyta</taxon>
        <taxon>Magnoliopsida</taxon>
        <taxon>eudicotyledons</taxon>
        <taxon>Gunneridae</taxon>
        <taxon>Pentapetalae</taxon>
        <taxon>rosids</taxon>
        <taxon>malvids</taxon>
        <taxon>Malvales</taxon>
        <taxon>Malvaceae</taxon>
        <taxon>Malvoideae</taxon>
        <taxon>Hibiscus</taxon>
    </lineage>
</organism>
<dbReference type="InterPro" id="IPR011989">
    <property type="entry name" value="ARM-like"/>
</dbReference>
<keyword evidence="7" id="KW-0653">Protein transport</keyword>
<keyword evidence="4" id="KW-0677">Repeat</keyword>
<feature type="repeat" description="ARM" evidence="8">
    <location>
        <begin position="787"/>
        <end position="830"/>
    </location>
</feature>
<dbReference type="SUPFAM" id="SSF57889">
    <property type="entry name" value="Cysteine-rich domain"/>
    <property type="match status" value="5"/>
</dbReference>
<dbReference type="InterPro" id="IPR004146">
    <property type="entry name" value="DC1"/>
</dbReference>
<sequence>MLQVLKRFCRDWHLNRLLRSLSECVSPFNDAFIACDVEGKSCEECGGKISGGAFACEHCNVCLHRSCAVKTPRRLSHEIMHPLHLQHPLQFERASRDFVCDKCLYPSSLYRYRCYTCDFSLDQACASSASDELPTDQELLRLKDGRRKTIQHYSHGHKLSFFKYRKIHEQDLDCFWCEKHLSDSEVCYGCTECRFYLHQVCSDKIHRALSHPFHPGHPLRLSYNIGGTCNACKKGFYTSSPCYMCEKCSFRLHLDCAKRLPTLKLACHPHLLTYFRDSTPGFVCRTCGKDCSGATICRCVQCDISFHLKCVDQISSAMESKEALSEKEMEQNEGTNVTHNLIRLSIHKHQMYEVTEELKGKKYCQACRLALNGASYFCKECRGGFYLHEECSKLPYEIQHPFHSTHPLNLYVSDRYPNAYRPLGGAFITCDVCKDICLGFIYLCEQCNFKLDVKCAALTAHKTGVSQDKRIDRVSELHHFSHDHKLVLGYCNDPIEETKCTICELPILGPAYFCPELDCVHILHKSCLRLPQKVQVPFHLNHMMVIQQPWKHSHPQCHACPLNITTQRFAYSCEDCQLNLHPICANYLKRPLKCESHFDDLYYFGTDYQLFSANYPVSEMTTVFVCYKCEKSCQGEPFYRCLQCSINFHLKCVPIPDLVESKYHRHPLSLKDSLVEDDSRKYYCDFCEEERHPSDHVYYCKECNGQTIAHIECVLTREAEDDNCEESLQKKRREGLQPQPIPLENLPAMVICVWTDDTNLQLKATTQFRELLSVGHNPPIEEVIETGVVPRFVEFLEREDSPQLQFEAAWTLTNIASGTSENTKVVIDHGAVPIFVKLLGSLSDDVREQSMWALGNVCFGHGALLPVLAHLNEHPKHSMLRIATWTLLNFCRGKPQPPFDQVKPALPTLACLIHLNDEEVLSDACWALSYLSDGTNDKIEAVIAAGVCGRLVELLLHPSLSVLKPALRTVGNITSGDDVQTQAVIEANIIAPLVHLLQNDEFDIKGEAAWAISNVTFGGTHDQIKYENSLLCIFVVWNYDLVETSIDKLPHPGHMSQYFRFLVSQGCIKPFCDLLICRDPRIVEVCLEGLEKILKVGEVDKTTGTTGGVNLYARMISDAKGREKMEYLGYLYEGVDEMSYICIKAEEVLEKYWSEEDDVW</sequence>
<dbReference type="Proteomes" id="UP001396334">
    <property type="component" value="Unassembled WGS sequence"/>
</dbReference>
<dbReference type="InterPro" id="IPR000225">
    <property type="entry name" value="Armadillo"/>
</dbReference>